<comment type="caution">
    <text evidence="2">The sequence shown here is derived from an EMBL/GenBank/DDBJ whole genome shotgun (WGS) entry which is preliminary data.</text>
</comment>
<sequence>RGPGRRTGQEEAKREKRGGNAWRWRADGGANFAATPPPPTTPPTLVNKCGDKKEKINAAIPASLARASRRRGRGVARRFGHGRRCVFRLAGLPAVASRQKRDEMPFTMGGKGRVCQGLDNRGTGSKPSC</sequence>
<keyword evidence="3" id="KW-1185">Reference proteome</keyword>
<proteinExistence type="predicted"/>
<accession>A0A8H8DH06</accession>
<dbReference type="AlphaFoldDB" id="A0A8H8DH06"/>
<feature type="compositionally biased region" description="Basic and acidic residues" evidence="1">
    <location>
        <begin position="7"/>
        <end position="18"/>
    </location>
</feature>
<feature type="non-terminal residue" evidence="2">
    <location>
        <position position="1"/>
    </location>
</feature>
<protein>
    <submittedName>
        <fullName evidence="2">Uncharacterized protein</fullName>
    </submittedName>
</protein>
<evidence type="ECO:0000313" key="3">
    <source>
        <dbReference type="Proteomes" id="UP000673691"/>
    </source>
</evidence>
<feature type="region of interest" description="Disordered" evidence="1">
    <location>
        <begin position="1"/>
        <end position="49"/>
    </location>
</feature>
<evidence type="ECO:0000256" key="1">
    <source>
        <dbReference type="SAM" id="MobiDB-lite"/>
    </source>
</evidence>
<name>A0A8H8DH06_9FUNG</name>
<organism evidence="2 3">
    <name type="scientific">Olpidium bornovanus</name>
    <dbReference type="NCBI Taxonomy" id="278681"/>
    <lineage>
        <taxon>Eukaryota</taxon>
        <taxon>Fungi</taxon>
        <taxon>Fungi incertae sedis</taxon>
        <taxon>Olpidiomycota</taxon>
        <taxon>Olpidiomycotina</taxon>
        <taxon>Olpidiomycetes</taxon>
        <taxon>Olpidiales</taxon>
        <taxon>Olpidiaceae</taxon>
        <taxon>Olpidium</taxon>
    </lineage>
</organism>
<reference evidence="2 3" key="1">
    <citation type="journal article" name="Sci. Rep.">
        <title>Genome-scale phylogenetic analyses confirm Olpidium as the closest living zoosporic fungus to the non-flagellated, terrestrial fungi.</title>
        <authorList>
            <person name="Chang Y."/>
            <person name="Rochon D."/>
            <person name="Sekimoto S."/>
            <person name="Wang Y."/>
            <person name="Chovatia M."/>
            <person name="Sandor L."/>
            <person name="Salamov A."/>
            <person name="Grigoriev I.V."/>
            <person name="Stajich J.E."/>
            <person name="Spatafora J.W."/>
        </authorList>
    </citation>
    <scope>NUCLEOTIDE SEQUENCE [LARGE SCALE GENOMIC DNA]</scope>
    <source>
        <strain evidence="2">S191</strain>
    </source>
</reference>
<gene>
    <name evidence="2" type="ORF">BJ554DRAFT_1701</name>
</gene>
<dbReference type="Proteomes" id="UP000673691">
    <property type="component" value="Unassembled WGS sequence"/>
</dbReference>
<dbReference type="EMBL" id="JAEFCI010008931">
    <property type="protein sequence ID" value="KAG5458135.1"/>
    <property type="molecule type" value="Genomic_DNA"/>
</dbReference>
<feature type="region of interest" description="Disordered" evidence="1">
    <location>
        <begin position="101"/>
        <end position="129"/>
    </location>
</feature>
<evidence type="ECO:0000313" key="2">
    <source>
        <dbReference type="EMBL" id="KAG5458135.1"/>
    </source>
</evidence>